<dbReference type="InterPro" id="IPR056238">
    <property type="entry name" value="YunG-like"/>
</dbReference>
<dbReference type="OrthoDB" id="9792518at2"/>
<evidence type="ECO:0000313" key="2">
    <source>
        <dbReference type="Proteomes" id="UP000271554"/>
    </source>
</evidence>
<dbReference type="RefSeq" id="WP_120719537.1">
    <property type="nucleotide sequence ID" value="NZ_CP032698.1"/>
</dbReference>
<protein>
    <submittedName>
        <fullName evidence="1">Uncharacterized protein</fullName>
    </submittedName>
</protein>
<name>A0A387H6M9_9ACTN</name>
<dbReference type="Pfam" id="PF24585">
    <property type="entry name" value="YunG"/>
    <property type="match status" value="1"/>
</dbReference>
<dbReference type="KEGG" id="shun:DWB77_00318"/>
<dbReference type="EMBL" id="CP032698">
    <property type="protein sequence ID" value="AYG78211.1"/>
    <property type="molecule type" value="Genomic_DNA"/>
</dbReference>
<dbReference type="AlphaFoldDB" id="A0A387H6M9"/>
<reference evidence="1 2" key="1">
    <citation type="submission" date="2018-10" db="EMBL/GenBank/DDBJ databases">
        <title>Relationship between Morphology and Antimicrobial Activity in Streptomyces.</title>
        <authorList>
            <person name="Kang H.J."/>
            <person name="Kim S.B."/>
        </authorList>
    </citation>
    <scope>NUCLEOTIDE SEQUENCE [LARGE SCALE GENOMIC DNA]</scope>
    <source>
        <strain evidence="1 2">BH38</strain>
    </source>
</reference>
<gene>
    <name evidence="1" type="ORF">DWB77_00318</name>
</gene>
<organism evidence="1 2">
    <name type="scientific">Streptomyces hundungensis</name>
    <dbReference type="NCBI Taxonomy" id="1077946"/>
    <lineage>
        <taxon>Bacteria</taxon>
        <taxon>Bacillati</taxon>
        <taxon>Actinomycetota</taxon>
        <taxon>Actinomycetes</taxon>
        <taxon>Kitasatosporales</taxon>
        <taxon>Streptomycetaceae</taxon>
        <taxon>Streptomyces</taxon>
    </lineage>
</organism>
<dbReference type="Proteomes" id="UP000271554">
    <property type="component" value="Chromosome"/>
</dbReference>
<proteinExistence type="predicted"/>
<sequence length="134" mass="15084">MNPWSLLDIEQALRASWAADTCSPDDITRAGWGSDNPAWGHCDITALIVHDIFGGDLVVGEVHLEGERHGFHWWNRLPSGLELDLTREQFIRGQSITAARVVPRPPGPLPRRWGEYLLLRERVVEHLGPLPEPV</sequence>
<evidence type="ECO:0000313" key="1">
    <source>
        <dbReference type="EMBL" id="AYG78211.1"/>
    </source>
</evidence>
<accession>A0A387H6M9</accession>
<keyword evidence="2" id="KW-1185">Reference proteome</keyword>